<feature type="domain" description="Cytochrome c" evidence="8">
    <location>
        <begin position="25"/>
        <end position="128"/>
    </location>
</feature>
<gene>
    <name evidence="9" type="ORF">C8N35_101406</name>
</gene>
<keyword evidence="2 6" id="KW-0349">Heme</keyword>
<evidence type="ECO:0000256" key="5">
    <source>
        <dbReference type="ARBA" id="ARBA00023004"/>
    </source>
</evidence>
<reference evidence="9 10" key="1">
    <citation type="submission" date="2018-04" db="EMBL/GenBank/DDBJ databases">
        <title>Genomic Encyclopedia of Archaeal and Bacterial Type Strains, Phase II (KMG-II): from individual species to whole genera.</title>
        <authorList>
            <person name="Goeker M."/>
        </authorList>
    </citation>
    <scope>NUCLEOTIDE SEQUENCE [LARGE SCALE GENOMIC DNA]</scope>
    <source>
        <strain evidence="9 10">DSM 23382</strain>
    </source>
</reference>
<keyword evidence="5 6" id="KW-0408">Iron</keyword>
<keyword evidence="10" id="KW-1185">Reference proteome</keyword>
<evidence type="ECO:0000256" key="3">
    <source>
        <dbReference type="ARBA" id="ARBA00022723"/>
    </source>
</evidence>
<proteinExistence type="predicted"/>
<dbReference type="RefSeq" id="WP_107987946.1">
    <property type="nucleotide sequence ID" value="NZ_QAYG01000001.1"/>
</dbReference>
<feature type="chain" id="PRO_5015464382" evidence="7">
    <location>
        <begin position="24"/>
        <end position="134"/>
    </location>
</feature>
<evidence type="ECO:0000313" key="10">
    <source>
        <dbReference type="Proteomes" id="UP000244081"/>
    </source>
</evidence>
<keyword evidence="7" id="KW-0732">Signal</keyword>
<protein>
    <submittedName>
        <fullName evidence="9">Cytochrome c</fullName>
    </submittedName>
</protein>
<evidence type="ECO:0000256" key="1">
    <source>
        <dbReference type="ARBA" id="ARBA00022448"/>
    </source>
</evidence>
<keyword evidence="1" id="KW-0813">Transport</keyword>
<dbReference type="InterPro" id="IPR009056">
    <property type="entry name" value="Cyt_c-like_dom"/>
</dbReference>
<dbReference type="PROSITE" id="PS51007">
    <property type="entry name" value="CYTC"/>
    <property type="match status" value="1"/>
</dbReference>
<dbReference type="Proteomes" id="UP000244081">
    <property type="component" value="Unassembled WGS sequence"/>
</dbReference>
<name>A0A2T5VF29_9HYPH</name>
<dbReference type="SUPFAM" id="SSF46626">
    <property type="entry name" value="Cytochrome c"/>
    <property type="match status" value="1"/>
</dbReference>
<sequence>MKRMIVIAGAALLATATATAALADGDPAKGEKVFRKCKACHMIGPDAKNRVGPELNGIIGRKIATAPDYKYSKGMTEFGETHDVWSAELLHEYLPKPRDLVKGTKMAFAGLKKDDDISDIVAYLSQFNEDGSKK</sequence>
<evidence type="ECO:0000259" key="8">
    <source>
        <dbReference type="PROSITE" id="PS51007"/>
    </source>
</evidence>
<evidence type="ECO:0000256" key="4">
    <source>
        <dbReference type="ARBA" id="ARBA00022982"/>
    </source>
</evidence>
<dbReference type="OrthoDB" id="9805828at2"/>
<evidence type="ECO:0000256" key="7">
    <source>
        <dbReference type="SAM" id="SignalP"/>
    </source>
</evidence>
<dbReference type="InterPro" id="IPR036909">
    <property type="entry name" value="Cyt_c-like_dom_sf"/>
</dbReference>
<accession>A0A2T5VF29</accession>
<dbReference type="GO" id="GO:0046872">
    <property type="term" value="F:metal ion binding"/>
    <property type="evidence" value="ECO:0007669"/>
    <property type="project" value="UniProtKB-KW"/>
</dbReference>
<evidence type="ECO:0000256" key="6">
    <source>
        <dbReference type="PROSITE-ProRule" id="PRU00433"/>
    </source>
</evidence>
<keyword evidence="3 6" id="KW-0479">Metal-binding</keyword>
<comment type="caution">
    <text evidence="9">The sequence shown here is derived from an EMBL/GenBank/DDBJ whole genome shotgun (WGS) entry which is preliminary data.</text>
</comment>
<dbReference type="InterPro" id="IPR002327">
    <property type="entry name" value="Cyt_c_1A/1B"/>
</dbReference>
<keyword evidence="4" id="KW-0249">Electron transport</keyword>
<dbReference type="EMBL" id="QAYG01000001">
    <property type="protein sequence ID" value="PTW62364.1"/>
    <property type="molecule type" value="Genomic_DNA"/>
</dbReference>
<dbReference type="Gene3D" id="1.10.760.10">
    <property type="entry name" value="Cytochrome c-like domain"/>
    <property type="match status" value="1"/>
</dbReference>
<dbReference type="GO" id="GO:0009055">
    <property type="term" value="F:electron transfer activity"/>
    <property type="evidence" value="ECO:0007669"/>
    <property type="project" value="InterPro"/>
</dbReference>
<evidence type="ECO:0000313" key="9">
    <source>
        <dbReference type="EMBL" id="PTW62364.1"/>
    </source>
</evidence>
<organism evidence="9 10">
    <name type="scientific">Breoghania corrubedonensis</name>
    <dbReference type="NCBI Taxonomy" id="665038"/>
    <lineage>
        <taxon>Bacteria</taxon>
        <taxon>Pseudomonadati</taxon>
        <taxon>Pseudomonadota</taxon>
        <taxon>Alphaproteobacteria</taxon>
        <taxon>Hyphomicrobiales</taxon>
        <taxon>Stappiaceae</taxon>
        <taxon>Breoghania</taxon>
    </lineage>
</organism>
<dbReference type="Pfam" id="PF00034">
    <property type="entry name" value="Cytochrom_C"/>
    <property type="match status" value="1"/>
</dbReference>
<dbReference type="PANTHER" id="PTHR11961">
    <property type="entry name" value="CYTOCHROME C"/>
    <property type="match status" value="1"/>
</dbReference>
<feature type="signal peptide" evidence="7">
    <location>
        <begin position="1"/>
        <end position="23"/>
    </location>
</feature>
<evidence type="ECO:0000256" key="2">
    <source>
        <dbReference type="ARBA" id="ARBA00022617"/>
    </source>
</evidence>
<dbReference type="GO" id="GO:0020037">
    <property type="term" value="F:heme binding"/>
    <property type="evidence" value="ECO:0007669"/>
    <property type="project" value="InterPro"/>
</dbReference>
<dbReference type="PRINTS" id="PR00604">
    <property type="entry name" value="CYTCHRMECIAB"/>
</dbReference>
<dbReference type="AlphaFoldDB" id="A0A2T5VF29"/>